<name>A0ABY6B366_9BURK</name>
<dbReference type="EMBL" id="CP104562">
    <property type="protein sequence ID" value="UXH79629.1"/>
    <property type="molecule type" value="Genomic_DNA"/>
</dbReference>
<sequence>MLNSLSALHRTKITGNDGDIGHVSQALFDDQAWRLRFLVVRTSPWLLGRRVLVVPSMLIQPITAGSMHLDLSRRVIRTGPTLHPLQEVTPQQTHAAMLHYEQVPSWPERAALYSDIDLQGFSVGSGQDFLGAVHDIVFDDTDWTLRYFMVDTSAWWQGGHRVLIGVRWTDGIDAAAKVIRVGLTRAQIQGSPSFQDVGSIDRDYEARLHRSYAQAGYWERLQAQT</sequence>
<dbReference type="RefSeq" id="WP_261759449.1">
    <property type="nucleotide sequence ID" value="NZ_CP104562.2"/>
</dbReference>
<proteinExistence type="predicted"/>
<gene>
    <name evidence="1" type="ORF">N4261_06860</name>
</gene>
<dbReference type="InterPro" id="IPR011033">
    <property type="entry name" value="PRC_barrel-like_sf"/>
</dbReference>
<reference evidence="1" key="1">
    <citation type="submission" date="2022-10" db="EMBL/GenBank/DDBJ databases">
        <title>Characterization and whole genome sequencing of a new Roseateles species, isolated from fresh water.</title>
        <authorList>
            <person name="Guliayeva D.Y."/>
            <person name="Akhremchuk A.E."/>
            <person name="Sikolenko M.A."/>
            <person name="Valentovich L.N."/>
            <person name="Sidarenka A.V."/>
        </authorList>
    </citation>
    <scope>NUCLEOTIDE SEQUENCE</scope>
    <source>
        <strain evidence="1">BIM B-1768</strain>
    </source>
</reference>
<dbReference type="InterPro" id="IPR014747">
    <property type="entry name" value="Bac_photo_RC_H_C"/>
</dbReference>
<dbReference type="SUPFAM" id="SSF50346">
    <property type="entry name" value="PRC-barrel domain"/>
    <property type="match status" value="2"/>
</dbReference>
<dbReference type="Gene3D" id="3.90.50.10">
    <property type="entry name" value="Photosynthetic Reaction Center, subunit H, domain 2"/>
    <property type="match status" value="2"/>
</dbReference>
<accession>A0ABY6B366</accession>
<organism evidence="1 2">
    <name type="scientific">Roseateles amylovorans</name>
    <dbReference type="NCBI Taxonomy" id="2978473"/>
    <lineage>
        <taxon>Bacteria</taxon>
        <taxon>Pseudomonadati</taxon>
        <taxon>Pseudomonadota</taxon>
        <taxon>Betaproteobacteria</taxon>
        <taxon>Burkholderiales</taxon>
        <taxon>Sphaerotilaceae</taxon>
        <taxon>Roseateles</taxon>
    </lineage>
</organism>
<protein>
    <recommendedName>
        <fullName evidence="3">PRC-barrel domain containing protein</fullName>
    </recommendedName>
</protein>
<evidence type="ECO:0000313" key="2">
    <source>
        <dbReference type="Proteomes" id="UP001064933"/>
    </source>
</evidence>
<evidence type="ECO:0000313" key="1">
    <source>
        <dbReference type="EMBL" id="UXH79629.1"/>
    </source>
</evidence>
<evidence type="ECO:0008006" key="3">
    <source>
        <dbReference type="Google" id="ProtNLM"/>
    </source>
</evidence>
<dbReference type="Proteomes" id="UP001064933">
    <property type="component" value="Chromosome"/>
</dbReference>
<keyword evidence="2" id="KW-1185">Reference proteome</keyword>